<evidence type="ECO:0000313" key="3">
    <source>
        <dbReference type="Proteomes" id="UP001307889"/>
    </source>
</evidence>
<dbReference type="Proteomes" id="UP001307889">
    <property type="component" value="Chromosome 1"/>
</dbReference>
<evidence type="ECO:0008006" key="4">
    <source>
        <dbReference type="Google" id="ProtNLM"/>
    </source>
</evidence>
<evidence type="ECO:0000313" key="2">
    <source>
        <dbReference type="EMBL" id="BES87418.1"/>
    </source>
</evidence>
<feature type="region of interest" description="Disordered" evidence="1">
    <location>
        <begin position="172"/>
        <end position="204"/>
    </location>
</feature>
<sequence length="603" mass="66566">MSRMRGTHVDHESNLDALLEDLQTTVSRSNSSVGLNGQVTGYRSFRRTVTDGTPEGTSSEYQVEYLNPSNSTTQVVESSYQNSPNNFKNEKYNKYRAITSTSSSSTGDAKMKQNISELDSLLDDLNAAQKKNFSSSLISTSQNHSGIDPGLLEPATSTPAGSKLIQKLYREEKTTTSMRGRSPSPRGRELVFTGTRSRDPSPVPLDFHTSFETREETPNVQQVYRYEKTTTSRTTAPTVTTEYPSPYGTSSTITYADEAPLAITDRSPSPINRHNSSSTSYYNSINRDTTTHHDRIGYPRDHEPDSSPRYGSAKTAYSYSSTRESRSESRVPPPPPHRSPSPVSFNQPPLPGTKNSRSYADSSPPPTRRSQSPHQFSPSDPTHNKLTYNVSPPHANHSFKYTSTTTTTSNAYHDQPNHLKPRPFPTSPGEQQPPKKLDELLATLSDGNMPPPSPPPHDKYSETNVHRYTSHHTSTHHSSNGYAGRNVGNGHPPASPATPEHSKTVTIVEQTDLGERQPEREKLIEKTESKGASGPPVYYPPGVELFTKKEEAMMQKQEGGSKYKAMAKYEYEAKSKSKHTETSGKAVVPVCLPVCCAMPCSIM</sequence>
<dbReference type="EMBL" id="AP028909">
    <property type="protein sequence ID" value="BES87418.1"/>
    <property type="molecule type" value="Genomic_DNA"/>
</dbReference>
<feature type="compositionally biased region" description="Low complexity" evidence="1">
    <location>
        <begin position="275"/>
        <end position="284"/>
    </location>
</feature>
<name>A0ABN7A5E4_9HEMI</name>
<evidence type="ECO:0000256" key="1">
    <source>
        <dbReference type="SAM" id="MobiDB-lite"/>
    </source>
</evidence>
<feature type="compositionally biased region" description="Basic and acidic residues" evidence="1">
    <location>
        <begin position="289"/>
        <end position="306"/>
    </location>
</feature>
<dbReference type="PANTHER" id="PTHR41156">
    <property type="entry name" value="AGAP006184-PA"/>
    <property type="match status" value="1"/>
</dbReference>
<protein>
    <recommendedName>
        <fullName evidence="4">SoHo domain-containing protein</fullName>
    </recommendedName>
</protein>
<gene>
    <name evidence="2" type="ORF">NTJ_00223</name>
</gene>
<reference evidence="2 3" key="1">
    <citation type="submission" date="2023-09" db="EMBL/GenBank/DDBJ databases">
        <title>Nesidiocoris tenuis whole genome shotgun sequence.</title>
        <authorList>
            <person name="Shibata T."/>
            <person name="Shimoda M."/>
            <person name="Kobayashi T."/>
            <person name="Uehara T."/>
        </authorList>
    </citation>
    <scope>NUCLEOTIDE SEQUENCE [LARGE SCALE GENOMIC DNA]</scope>
    <source>
        <strain evidence="2 3">Japan</strain>
    </source>
</reference>
<organism evidence="2 3">
    <name type="scientific">Nesidiocoris tenuis</name>
    <dbReference type="NCBI Taxonomy" id="355587"/>
    <lineage>
        <taxon>Eukaryota</taxon>
        <taxon>Metazoa</taxon>
        <taxon>Ecdysozoa</taxon>
        <taxon>Arthropoda</taxon>
        <taxon>Hexapoda</taxon>
        <taxon>Insecta</taxon>
        <taxon>Pterygota</taxon>
        <taxon>Neoptera</taxon>
        <taxon>Paraneoptera</taxon>
        <taxon>Hemiptera</taxon>
        <taxon>Heteroptera</taxon>
        <taxon>Panheteroptera</taxon>
        <taxon>Cimicomorpha</taxon>
        <taxon>Miridae</taxon>
        <taxon>Dicyphina</taxon>
        <taxon>Nesidiocoris</taxon>
    </lineage>
</organism>
<feature type="compositionally biased region" description="Basic and acidic residues" evidence="1">
    <location>
        <begin position="456"/>
        <end position="465"/>
    </location>
</feature>
<dbReference type="PANTHER" id="PTHR41156:SF1">
    <property type="entry name" value="ZASP-LIKE MOTIF DOMAIN-CONTAINING PROTEIN"/>
    <property type="match status" value="1"/>
</dbReference>
<feature type="compositionally biased region" description="Polar residues" evidence="1">
    <location>
        <begin position="374"/>
        <end position="390"/>
    </location>
</feature>
<keyword evidence="3" id="KW-1185">Reference proteome</keyword>
<feature type="region of interest" description="Disordered" evidence="1">
    <location>
        <begin position="229"/>
        <end position="502"/>
    </location>
</feature>
<accession>A0ABN7A5E4</accession>
<proteinExistence type="predicted"/>
<feature type="compositionally biased region" description="Low complexity" evidence="1">
    <location>
        <begin position="231"/>
        <end position="241"/>
    </location>
</feature>